<dbReference type="Proteomes" id="UP001556367">
    <property type="component" value="Unassembled WGS sequence"/>
</dbReference>
<sequence>MSRTKSRTPQFNFPLNHSEAMSNCGDIVLIDSLQLAVDIGPDCWDRPRSQPAFASIYLHLAKEYLDTSAASDDVRDSVHYGHLAKSISELSLAGAPAFQDVNGLQQAIAAKCFALAGRAAVGVRVVVDMPKMILLASGFRVDVTVPPVTPFVGLARTVSITDMIVPVIIGVNPPERESKQRVIVNITIFEAPGSSPPPDYRAIISSLHLKLESTAFLTLEKFVMEAVRFGVLASDRFEKVTVRAQKPSALAFAHSSGVEITRSRAAFSGAD</sequence>
<evidence type="ECO:0000256" key="7">
    <source>
        <dbReference type="ARBA" id="ARBA00032903"/>
    </source>
</evidence>
<evidence type="ECO:0000259" key="8">
    <source>
        <dbReference type="SMART" id="SM00905"/>
    </source>
</evidence>
<dbReference type="Gene3D" id="3.30.1130.10">
    <property type="match status" value="2"/>
</dbReference>
<gene>
    <name evidence="9" type="ORF">HGRIS_007251</name>
</gene>
<dbReference type="InterPro" id="IPR043133">
    <property type="entry name" value="GTP-CH-I_C/QueF"/>
</dbReference>
<dbReference type="Pfam" id="PF02152">
    <property type="entry name" value="FolB"/>
    <property type="match status" value="2"/>
</dbReference>
<dbReference type="InterPro" id="IPR006156">
    <property type="entry name" value="Dihydroneopterin_aldolase"/>
</dbReference>
<evidence type="ECO:0000313" key="9">
    <source>
        <dbReference type="EMBL" id="KAL0953050.1"/>
    </source>
</evidence>
<evidence type="ECO:0000313" key="10">
    <source>
        <dbReference type="Proteomes" id="UP001556367"/>
    </source>
</evidence>
<comment type="caution">
    <text evidence="9">The sequence shown here is derived from an EMBL/GenBank/DDBJ whole genome shotgun (WGS) entry which is preliminary data.</text>
</comment>
<name>A0ABR3JD73_9AGAR</name>
<dbReference type="InterPro" id="IPR006157">
    <property type="entry name" value="FolB_dom"/>
</dbReference>
<evidence type="ECO:0000256" key="3">
    <source>
        <dbReference type="ARBA" id="ARBA00005708"/>
    </source>
</evidence>
<reference evidence="10" key="1">
    <citation type="submission" date="2024-06" db="EMBL/GenBank/DDBJ databases">
        <title>Multi-omics analyses provide insights into the biosynthesis of the anticancer antibiotic pleurotin in Hohenbuehelia grisea.</title>
        <authorList>
            <person name="Weaver J.A."/>
            <person name="Alberti F."/>
        </authorList>
    </citation>
    <scope>NUCLEOTIDE SEQUENCE [LARGE SCALE GENOMIC DNA]</scope>
    <source>
        <strain evidence="10">T-177</strain>
    </source>
</reference>
<dbReference type="SUPFAM" id="SSF55620">
    <property type="entry name" value="Tetrahydrobiopterin biosynthesis enzymes-like"/>
    <property type="match status" value="2"/>
</dbReference>
<evidence type="ECO:0000256" key="4">
    <source>
        <dbReference type="ARBA" id="ARBA00013043"/>
    </source>
</evidence>
<accession>A0ABR3JD73</accession>
<dbReference type="PANTHER" id="PTHR42844">
    <property type="entry name" value="DIHYDRONEOPTERIN ALDOLASE 1-RELATED"/>
    <property type="match status" value="1"/>
</dbReference>
<comment type="similarity">
    <text evidence="3">Belongs to the DHNA family.</text>
</comment>
<comment type="catalytic activity">
    <reaction evidence="1">
        <text>7,8-dihydroneopterin = 6-hydroxymethyl-7,8-dihydropterin + glycolaldehyde</text>
        <dbReference type="Rhea" id="RHEA:10540"/>
        <dbReference type="ChEBI" id="CHEBI:17001"/>
        <dbReference type="ChEBI" id="CHEBI:17071"/>
        <dbReference type="ChEBI" id="CHEBI:44841"/>
        <dbReference type="EC" id="4.1.2.25"/>
    </reaction>
</comment>
<protein>
    <recommendedName>
        <fullName evidence="4">dihydroneopterin aldolase</fullName>
        <ecNumber evidence="4">4.1.2.25</ecNumber>
    </recommendedName>
    <alternativeName>
        <fullName evidence="7">7,8-dihydroneopterin aldolase</fullName>
    </alternativeName>
</protein>
<comment type="pathway">
    <text evidence="2">Cofactor biosynthesis; tetrahydrofolate biosynthesis; 2-amino-4-hydroxy-6-hydroxymethyl-7,8-dihydropteridine diphosphate from 7,8-dihydroneopterin triphosphate: step 3/4.</text>
</comment>
<proteinExistence type="inferred from homology"/>
<organism evidence="9 10">
    <name type="scientific">Hohenbuehelia grisea</name>
    <dbReference type="NCBI Taxonomy" id="104357"/>
    <lineage>
        <taxon>Eukaryota</taxon>
        <taxon>Fungi</taxon>
        <taxon>Dikarya</taxon>
        <taxon>Basidiomycota</taxon>
        <taxon>Agaricomycotina</taxon>
        <taxon>Agaricomycetes</taxon>
        <taxon>Agaricomycetidae</taxon>
        <taxon>Agaricales</taxon>
        <taxon>Pleurotineae</taxon>
        <taxon>Pleurotaceae</taxon>
        <taxon>Hohenbuehelia</taxon>
    </lineage>
</organism>
<dbReference type="EMBL" id="JASNQZ010000010">
    <property type="protein sequence ID" value="KAL0953050.1"/>
    <property type="molecule type" value="Genomic_DNA"/>
</dbReference>
<dbReference type="EC" id="4.1.2.25" evidence="4"/>
<evidence type="ECO:0000256" key="1">
    <source>
        <dbReference type="ARBA" id="ARBA00001353"/>
    </source>
</evidence>
<keyword evidence="10" id="KW-1185">Reference proteome</keyword>
<evidence type="ECO:0000256" key="6">
    <source>
        <dbReference type="ARBA" id="ARBA00023239"/>
    </source>
</evidence>
<keyword evidence="6" id="KW-0456">Lyase</keyword>
<evidence type="ECO:0000256" key="5">
    <source>
        <dbReference type="ARBA" id="ARBA00022909"/>
    </source>
</evidence>
<dbReference type="SMART" id="SM00905">
    <property type="entry name" value="FolB"/>
    <property type="match status" value="1"/>
</dbReference>
<evidence type="ECO:0000256" key="2">
    <source>
        <dbReference type="ARBA" id="ARBA00005013"/>
    </source>
</evidence>
<dbReference type="PANTHER" id="PTHR42844:SF1">
    <property type="entry name" value="DIHYDRONEOPTERIN ALDOLASE 1-RELATED"/>
    <property type="match status" value="1"/>
</dbReference>
<keyword evidence="5" id="KW-0289">Folate biosynthesis</keyword>
<feature type="domain" description="Dihydroneopterin aldolase/epimerase" evidence="8">
    <location>
        <begin position="158"/>
        <end position="262"/>
    </location>
</feature>